<accession>A0A7W7AYM0</accession>
<evidence type="ECO:0000313" key="3">
    <source>
        <dbReference type="Proteomes" id="UP000566324"/>
    </source>
</evidence>
<sequence>MTQASFVKRRYLALWFPWLPAERLARTPRAGRKGSPERPLVLAEAVKGALRLAAVDRHAEALGLLPGLPLADARARVTGLIVADHDAAADQRLLERLADLCIRYTPIVAPEPPDTLILDIAGAAHLFGGEGGLSRDVRVRLGRHGFTVRTAIEDTPDAAWARARFDAACVAALPVAALRLGGERETALHRAGLYTVGDIASRPLSGLAARFGAAAATAVRRMVGDAESPIAPRRVLPPVEVERRFPEPVARTDYVLGVLADLLAEACRMLDARGEGGRRFEAEFFRADGKVQGVCVETGAPVRHAAPVVELFTHSLARLEDPLDPGFGFDAVCLSVPVTQPLAPGQPDLDRAPPPGPALDALIDRLAARLGPDRLLRFHARESHVPERAARLRPGSPSCSWPVPPLSEPPLRPFSLLRPPRLLSNVVADVPDAPPRRFRLGVTFLTIVRAEGPERIAAEWWRRPGLTRDYYRVEDETGRRLWIFRHGLYGHEETNPRWYLHGLFA</sequence>
<dbReference type="EMBL" id="JACHNZ010000002">
    <property type="protein sequence ID" value="MBB4630791.1"/>
    <property type="molecule type" value="Genomic_DNA"/>
</dbReference>
<proteinExistence type="predicted"/>
<dbReference type="InterPro" id="IPR050356">
    <property type="entry name" value="SulA_CellDiv_inhibitor"/>
</dbReference>
<keyword evidence="1" id="KW-0227">DNA damage</keyword>
<dbReference type="GO" id="GO:0006281">
    <property type="term" value="P:DNA repair"/>
    <property type="evidence" value="ECO:0007669"/>
    <property type="project" value="TreeGrafter"/>
</dbReference>
<dbReference type="InterPro" id="IPR043502">
    <property type="entry name" value="DNA/RNA_pol_sf"/>
</dbReference>
<dbReference type="PANTHER" id="PTHR35369">
    <property type="entry name" value="BLR3025 PROTEIN-RELATED"/>
    <property type="match status" value="1"/>
</dbReference>
<protein>
    <submittedName>
        <fullName evidence="2">Protein ImuB</fullName>
    </submittedName>
</protein>
<gene>
    <name evidence="2" type="ORF">GGQ98_000394</name>
</gene>
<dbReference type="SUPFAM" id="SSF56672">
    <property type="entry name" value="DNA/RNA polymerases"/>
    <property type="match status" value="1"/>
</dbReference>
<evidence type="ECO:0000313" key="2">
    <source>
        <dbReference type="EMBL" id="MBB4630791.1"/>
    </source>
</evidence>
<evidence type="ECO:0000256" key="1">
    <source>
        <dbReference type="ARBA" id="ARBA00022763"/>
    </source>
</evidence>
<organism evidence="2 3">
    <name type="scientific">Sphingosinicella soli</name>
    <dbReference type="NCBI Taxonomy" id="333708"/>
    <lineage>
        <taxon>Bacteria</taxon>
        <taxon>Pseudomonadati</taxon>
        <taxon>Pseudomonadota</taxon>
        <taxon>Alphaproteobacteria</taxon>
        <taxon>Sphingomonadales</taxon>
        <taxon>Sphingosinicellaceae</taxon>
        <taxon>Sphingosinicella</taxon>
    </lineage>
</organism>
<reference evidence="2 3" key="1">
    <citation type="submission" date="2020-08" db="EMBL/GenBank/DDBJ databases">
        <title>Genomic Encyclopedia of Type Strains, Phase IV (KMG-IV): sequencing the most valuable type-strain genomes for metagenomic binning, comparative biology and taxonomic classification.</title>
        <authorList>
            <person name="Goeker M."/>
        </authorList>
    </citation>
    <scope>NUCLEOTIDE SEQUENCE [LARGE SCALE GENOMIC DNA]</scope>
    <source>
        <strain evidence="2 3">DSM 17328</strain>
    </source>
</reference>
<dbReference type="Proteomes" id="UP000566324">
    <property type="component" value="Unassembled WGS sequence"/>
</dbReference>
<dbReference type="CDD" id="cd03468">
    <property type="entry name" value="PolY_like"/>
    <property type="match status" value="1"/>
</dbReference>
<dbReference type="RefSeq" id="WP_341534105.1">
    <property type="nucleotide sequence ID" value="NZ_JACHNZ010000002.1"/>
</dbReference>
<comment type="caution">
    <text evidence="2">The sequence shown here is derived from an EMBL/GenBank/DDBJ whole genome shotgun (WGS) entry which is preliminary data.</text>
</comment>
<dbReference type="PANTHER" id="PTHR35369:SF2">
    <property type="entry name" value="BLR3025 PROTEIN"/>
    <property type="match status" value="1"/>
</dbReference>
<name>A0A7W7AYM0_9SPHN</name>
<dbReference type="AlphaFoldDB" id="A0A7W7AYM0"/>
<keyword evidence="3" id="KW-1185">Reference proteome</keyword>